<protein>
    <submittedName>
        <fullName evidence="2">Uncharacterized protein</fullName>
    </submittedName>
</protein>
<proteinExistence type="predicted"/>
<dbReference type="Proteomes" id="UP000252415">
    <property type="component" value="Unassembled WGS sequence"/>
</dbReference>
<sequence>MSSWKGIIQKWASITFHRPDSSYDRCKINAVKVQLPLDNQFFTNETFNMENPYFPLMLAILLPLRLLVVPIRFQIHKRLESLESLFQTFSITWKSQA</sequence>
<dbReference type="EMBL" id="QPJD01000006">
    <property type="protein sequence ID" value="RCW48350.1"/>
    <property type="molecule type" value="Genomic_DNA"/>
</dbReference>
<keyword evidence="1" id="KW-1133">Transmembrane helix</keyword>
<gene>
    <name evidence="2" type="ORF">DFP97_10650</name>
</gene>
<reference evidence="2 3" key="1">
    <citation type="submission" date="2018-07" db="EMBL/GenBank/DDBJ databases">
        <title>Genomic Encyclopedia of Type Strains, Phase III (KMG-III): the genomes of soil and plant-associated and newly described type strains.</title>
        <authorList>
            <person name="Whitman W."/>
        </authorList>
    </citation>
    <scope>NUCLEOTIDE SEQUENCE [LARGE SCALE GENOMIC DNA]</scope>
    <source>
        <strain evidence="2 3">CECT 7506</strain>
    </source>
</reference>
<evidence type="ECO:0000313" key="2">
    <source>
        <dbReference type="EMBL" id="RCW48350.1"/>
    </source>
</evidence>
<accession>A0A368W0J5</accession>
<organism evidence="2 3">
    <name type="scientific">Paenibacillus prosopidis</name>
    <dbReference type="NCBI Taxonomy" id="630520"/>
    <lineage>
        <taxon>Bacteria</taxon>
        <taxon>Bacillati</taxon>
        <taxon>Bacillota</taxon>
        <taxon>Bacilli</taxon>
        <taxon>Bacillales</taxon>
        <taxon>Paenibacillaceae</taxon>
        <taxon>Paenibacillus</taxon>
    </lineage>
</organism>
<comment type="caution">
    <text evidence="2">The sequence shown here is derived from an EMBL/GenBank/DDBJ whole genome shotgun (WGS) entry which is preliminary data.</text>
</comment>
<evidence type="ECO:0000313" key="3">
    <source>
        <dbReference type="Proteomes" id="UP000252415"/>
    </source>
</evidence>
<dbReference type="AlphaFoldDB" id="A0A368W0J5"/>
<keyword evidence="1" id="KW-0812">Transmembrane</keyword>
<feature type="transmembrane region" description="Helical" evidence="1">
    <location>
        <begin position="53"/>
        <end position="73"/>
    </location>
</feature>
<name>A0A368W0J5_9BACL</name>
<keyword evidence="1" id="KW-0472">Membrane</keyword>
<evidence type="ECO:0000256" key="1">
    <source>
        <dbReference type="SAM" id="Phobius"/>
    </source>
</evidence>
<keyword evidence="3" id="KW-1185">Reference proteome</keyword>